<keyword evidence="1" id="KW-0472">Membrane</keyword>
<accession>A0A383DUC4</accession>
<feature type="transmembrane region" description="Helical" evidence="1">
    <location>
        <begin position="21"/>
        <end position="39"/>
    </location>
</feature>
<gene>
    <name evidence="2" type="ORF">METZ01_LOCUS500981</name>
</gene>
<feature type="transmembrane region" description="Helical" evidence="1">
    <location>
        <begin position="45"/>
        <end position="70"/>
    </location>
</feature>
<keyword evidence="1" id="KW-0812">Transmembrane</keyword>
<name>A0A383DUC4_9ZZZZ</name>
<reference evidence="2" key="1">
    <citation type="submission" date="2018-05" db="EMBL/GenBank/DDBJ databases">
        <authorList>
            <person name="Lanie J.A."/>
            <person name="Ng W.-L."/>
            <person name="Kazmierczak K.M."/>
            <person name="Andrzejewski T.M."/>
            <person name="Davidsen T.M."/>
            <person name="Wayne K.J."/>
            <person name="Tettelin H."/>
            <person name="Glass J.I."/>
            <person name="Rusch D."/>
            <person name="Podicherti R."/>
            <person name="Tsui H.-C.T."/>
            <person name="Winkler M.E."/>
        </authorList>
    </citation>
    <scope>NUCLEOTIDE SEQUENCE</scope>
</reference>
<sequence>MISDNYKKIISELASLTGLNLFAAGISYVFTIVIANTLGPNDFGVYSYIMVWGGFAALLIIFSTESTILVQYAKTNDKQGVFNLTQTIKLFFLFIWVASIPLWYRFTELGLVISKNPEVIIGLIILSLANFRISEFYEISKNNVRYAKIYFIERMFYLFLLGLFLYT</sequence>
<evidence type="ECO:0000313" key="2">
    <source>
        <dbReference type="EMBL" id="SVE48127.1"/>
    </source>
</evidence>
<proteinExistence type="predicted"/>
<dbReference type="AlphaFoldDB" id="A0A383DUC4"/>
<evidence type="ECO:0008006" key="3">
    <source>
        <dbReference type="Google" id="ProtNLM"/>
    </source>
</evidence>
<feature type="transmembrane region" description="Helical" evidence="1">
    <location>
        <begin position="119"/>
        <end position="137"/>
    </location>
</feature>
<protein>
    <recommendedName>
        <fullName evidence="3">Polysaccharide biosynthesis protein C-terminal domain-containing protein</fullName>
    </recommendedName>
</protein>
<keyword evidence="1" id="KW-1133">Transmembrane helix</keyword>
<organism evidence="2">
    <name type="scientific">marine metagenome</name>
    <dbReference type="NCBI Taxonomy" id="408172"/>
    <lineage>
        <taxon>unclassified sequences</taxon>
        <taxon>metagenomes</taxon>
        <taxon>ecological metagenomes</taxon>
    </lineage>
</organism>
<evidence type="ECO:0000256" key="1">
    <source>
        <dbReference type="SAM" id="Phobius"/>
    </source>
</evidence>
<feature type="transmembrane region" description="Helical" evidence="1">
    <location>
        <begin position="90"/>
        <end position="107"/>
    </location>
</feature>
<feature type="transmembrane region" description="Helical" evidence="1">
    <location>
        <begin position="149"/>
        <end position="166"/>
    </location>
</feature>
<feature type="non-terminal residue" evidence="2">
    <location>
        <position position="167"/>
    </location>
</feature>
<dbReference type="EMBL" id="UINC01220281">
    <property type="protein sequence ID" value="SVE48127.1"/>
    <property type="molecule type" value="Genomic_DNA"/>
</dbReference>